<dbReference type="Gene3D" id="1.10.287.90">
    <property type="match status" value="1"/>
</dbReference>
<dbReference type="SUPFAM" id="SSF81464">
    <property type="entry name" value="Cytochrome c oxidase subunit II-like, transmembrane region"/>
    <property type="match status" value="1"/>
</dbReference>
<dbReference type="GO" id="GO:0016020">
    <property type="term" value="C:membrane"/>
    <property type="evidence" value="ECO:0007669"/>
    <property type="project" value="UniProtKB-SubCell"/>
</dbReference>
<evidence type="ECO:0000256" key="15">
    <source>
        <dbReference type="ARBA" id="ARBA00049512"/>
    </source>
</evidence>
<comment type="similarity">
    <text evidence="3">Belongs to the cytochrome c oxidase subunit 2 family.</text>
</comment>
<feature type="domain" description="Cytochrome oxidase subunit II copper A binding" evidence="17">
    <location>
        <begin position="83"/>
        <end position="199"/>
    </location>
</feature>
<keyword evidence="9" id="KW-1278">Translocase</keyword>
<keyword evidence="12" id="KW-0186">Copper</keyword>
<evidence type="ECO:0000259" key="17">
    <source>
        <dbReference type="PROSITE" id="PS50857"/>
    </source>
</evidence>
<dbReference type="Pfam" id="PF00116">
    <property type="entry name" value="COX2"/>
    <property type="match status" value="1"/>
</dbReference>
<dbReference type="InterPro" id="IPR036257">
    <property type="entry name" value="Cyt_c_oxidase_su2_TM_sf"/>
</dbReference>
<evidence type="ECO:0000313" key="18">
    <source>
        <dbReference type="EMBL" id="QRV61260.1"/>
    </source>
</evidence>
<accession>A0A894JSK2</accession>
<dbReference type="EMBL" id="MW334948">
    <property type="protein sequence ID" value="QRV61260.1"/>
    <property type="molecule type" value="Genomic_DNA"/>
</dbReference>
<dbReference type="AlphaFoldDB" id="A0A894JSK2"/>
<keyword evidence="5" id="KW-0813">Transport</keyword>
<dbReference type="InterPro" id="IPR008972">
    <property type="entry name" value="Cupredoxin"/>
</dbReference>
<dbReference type="PANTHER" id="PTHR22888">
    <property type="entry name" value="CYTOCHROME C OXIDASE, SUBUNIT II"/>
    <property type="match status" value="1"/>
</dbReference>
<dbReference type="PANTHER" id="PTHR22888:SF9">
    <property type="entry name" value="CYTOCHROME C OXIDASE SUBUNIT 2"/>
    <property type="match status" value="1"/>
</dbReference>
<dbReference type="EC" id="7.1.1.9" evidence="4"/>
<evidence type="ECO:0000256" key="12">
    <source>
        <dbReference type="ARBA" id="ARBA00023008"/>
    </source>
</evidence>
<comment type="cofactor">
    <cofactor evidence="1">
        <name>Cu cation</name>
        <dbReference type="ChEBI" id="CHEBI:23378"/>
    </cofactor>
</comment>
<evidence type="ECO:0000256" key="9">
    <source>
        <dbReference type="ARBA" id="ARBA00022967"/>
    </source>
</evidence>
<dbReference type="InterPro" id="IPR001505">
    <property type="entry name" value="Copper_CuA"/>
</dbReference>
<sequence>MSCVWASNSAYIDLVLYALFVSVFISIWVFFMLVWQVFYRPDVSVWRSENNFVELVWTLVPSCMVGISCFLNLSCLVNLPICWLDDIVKVIGRQWYWTYEISGEEGGYDSVMLDFLNSVDKPLRVFMGVPHSLIVTSSDVIHSFSLPSFRLKLDAIPGRINHALLCPDRMGVFVGYCSELCGVGHSYMPIVVEVVKKLI</sequence>
<evidence type="ECO:0000256" key="3">
    <source>
        <dbReference type="ARBA" id="ARBA00007866"/>
    </source>
</evidence>
<evidence type="ECO:0000256" key="1">
    <source>
        <dbReference type="ARBA" id="ARBA00001935"/>
    </source>
</evidence>
<reference evidence="18" key="2">
    <citation type="journal article" name="Parasit. Vectors">
        <title>Mitochondrial genomes of two eucotylids as the first representatives from the superfamily Microphalloidea (Trematoda) and phylogenetic implications.</title>
        <authorList>
            <person name="Suleman"/>
            <person name="Muhammad N."/>
            <person name="Khan M.S."/>
            <person name="Tkach V.V."/>
            <person name="Ullah H."/>
            <person name="Ehsan M."/>
            <person name="Ma J."/>
            <person name="Zhu X.Q."/>
        </authorList>
    </citation>
    <scope>NUCLEOTIDE SEQUENCE</scope>
    <source>
        <strain evidence="18">Pakistan</strain>
    </source>
</reference>
<geneLocation type="mitochondrion" evidence="18"/>
<dbReference type="PROSITE" id="PS50857">
    <property type="entry name" value="COX2_CUA"/>
    <property type="match status" value="1"/>
</dbReference>
<dbReference type="GO" id="GO:0005507">
    <property type="term" value="F:copper ion binding"/>
    <property type="evidence" value="ECO:0007669"/>
    <property type="project" value="InterPro"/>
</dbReference>
<evidence type="ECO:0000256" key="13">
    <source>
        <dbReference type="ARBA" id="ARBA00023136"/>
    </source>
</evidence>
<dbReference type="Gene3D" id="2.60.40.420">
    <property type="entry name" value="Cupredoxins - blue copper proteins"/>
    <property type="match status" value="1"/>
</dbReference>
<feature type="transmembrane region" description="Helical" evidence="16">
    <location>
        <begin position="12"/>
        <end position="35"/>
    </location>
</feature>
<evidence type="ECO:0000256" key="14">
    <source>
        <dbReference type="ARBA" id="ARBA00031389"/>
    </source>
</evidence>
<feature type="transmembrane region" description="Helical" evidence="16">
    <location>
        <begin position="55"/>
        <end position="79"/>
    </location>
</feature>
<dbReference type="InterPro" id="IPR045187">
    <property type="entry name" value="CcO_II"/>
</dbReference>
<keyword evidence="8" id="KW-0460">Magnesium</keyword>
<keyword evidence="7" id="KW-0479">Metal-binding</keyword>
<evidence type="ECO:0000256" key="6">
    <source>
        <dbReference type="ARBA" id="ARBA00022692"/>
    </source>
</evidence>
<comment type="subcellular location">
    <subcellularLocation>
        <location evidence="2">Membrane</location>
        <topology evidence="2">Multi-pass membrane protein</topology>
    </subcellularLocation>
</comment>
<gene>
    <name evidence="18" type="primary">COX2</name>
</gene>
<comment type="catalytic activity">
    <reaction evidence="15">
        <text>4 Fe(II)-[cytochrome c] + O2 + 8 H(+)(in) = 4 Fe(III)-[cytochrome c] + 2 H2O + 4 H(+)(out)</text>
        <dbReference type="Rhea" id="RHEA:11436"/>
        <dbReference type="Rhea" id="RHEA-COMP:10350"/>
        <dbReference type="Rhea" id="RHEA-COMP:14399"/>
        <dbReference type="ChEBI" id="CHEBI:15377"/>
        <dbReference type="ChEBI" id="CHEBI:15378"/>
        <dbReference type="ChEBI" id="CHEBI:15379"/>
        <dbReference type="ChEBI" id="CHEBI:29033"/>
        <dbReference type="ChEBI" id="CHEBI:29034"/>
        <dbReference type="EC" id="7.1.1.9"/>
    </reaction>
    <physiologicalReaction direction="left-to-right" evidence="15">
        <dbReference type="Rhea" id="RHEA:11437"/>
    </physiologicalReaction>
</comment>
<dbReference type="PRINTS" id="PR01166">
    <property type="entry name" value="CYCOXIDASEII"/>
</dbReference>
<keyword evidence="10" id="KW-0249">Electron transport</keyword>
<dbReference type="SUPFAM" id="SSF49503">
    <property type="entry name" value="Cupredoxins"/>
    <property type="match status" value="1"/>
</dbReference>
<proteinExistence type="inferred from homology"/>
<evidence type="ECO:0000256" key="16">
    <source>
        <dbReference type="SAM" id="Phobius"/>
    </source>
</evidence>
<evidence type="ECO:0000256" key="8">
    <source>
        <dbReference type="ARBA" id="ARBA00022842"/>
    </source>
</evidence>
<organism evidence="18">
    <name type="scientific">Tanaisia sp. SS-2020</name>
    <dbReference type="NCBI Taxonomy" id="2780549"/>
    <lineage>
        <taxon>Eukaryota</taxon>
        <taxon>Metazoa</taxon>
        <taxon>Spiralia</taxon>
        <taxon>Lophotrochozoa</taxon>
        <taxon>Platyhelminthes</taxon>
        <taxon>Trematoda</taxon>
        <taxon>Digenea</taxon>
        <taxon>Plagiorchiida</taxon>
        <taxon>Echinostomata</taxon>
        <taxon>Echinostomatoidea</taxon>
        <taxon>Eucotylidae</taxon>
        <taxon>Tanaisia</taxon>
    </lineage>
</organism>
<evidence type="ECO:0000256" key="10">
    <source>
        <dbReference type="ARBA" id="ARBA00022982"/>
    </source>
</evidence>
<dbReference type="GO" id="GO:0004129">
    <property type="term" value="F:cytochrome-c oxidase activity"/>
    <property type="evidence" value="ECO:0007669"/>
    <property type="project" value="UniProtKB-EC"/>
</dbReference>
<evidence type="ECO:0000256" key="5">
    <source>
        <dbReference type="ARBA" id="ARBA00022448"/>
    </source>
</evidence>
<evidence type="ECO:0000256" key="11">
    <source>
        <dbReference type="ARBA" id="ARBA00022989"/>
    </source>
</evidence>
<keyword evidence="6 16" id="KW-0812">Transmembrane</keyword>
<dbReference type="InterPro" id="IPR002429">
    <property type="entry name" value="CcO_II-like_C"/>
</dbReference>
<keyword evidence="18" id="KW-0496">Mitochondrion</keyword>
<keyword evidence="11 16" id="KW-1133">Transmembrane helix</keyword>
<evidence type="ECO:0000256" key="4">
    <source>
        <dbReference type="ARBA" id="ARBA00012949"/>
    </source>
</evidence>
<name>A0A894JSK2_9TREM</name>
<dbReference type="GO" id="GO:0042773">
    <property type="term" value="P:ATP synthesis coupled electron transport"/>
    <property type="evidence" value="ECO:0007669"/>
    <property type="project" value="TreeGrafter"/>
</dbReference>
<protein>
    <recommendedName>
        <fullName evidence="4">cytochrome-c oxidase</fullName>
        <ecNumber evidence="4">7.1.1.9</ecNumber>
    </recommendedName>
    <alternativeName>
        <fullName evidence="14">Cytochrome c oxidase polypeptide II</fullName>
    </alternativeName>
</protein>
<evidence type="ECO:0000256" key="7">
    <source>
        <dbReference type="ARBA" id="ARBA00022723"/>
    </source>
</evidence>
<dbReference type="PROSITE" id="PS00078">
    <property type="entry name" value="COX2"/>
    <property type="match status" value="1"/>
</dbReference>
<reference evidence="18" key="1">
    <citation type="submission" date="2020-12" db="EMBL/GenBank/DDBJ databases">
        <authorList>
            <person name="Suleman S."/>
            <person name="Zhu X.-Q."/>
            <person name="Muhammad N."/>
        </authorList>
    </citation>
    <scope>NUCLEOTIDE SEQUENCE</scope>
    <source>
        <strain evidence="18">Pakistan</strain>
    </source>
</reference>
<evidence type="ECO:0000256" key="2">
    <source>
        <dbReference type="ARBA" id="ARBA00004141"/>
    </source>
</evidence>
<keyword evidence="13 16" id="KW-0472">Membrane</keyword>